<dbReference type="GO" id="GO:0019843">
    <property type="term" value="F:rRNA binding"/>
    <property type="evidence" value="ECO:0007669"/>
    <property type="project" value="TreeGrafter"/>
</dbReference>
<dbReference type="EMBL" id="KV454438">
    <property type="protein sequence ID" value="ODQ77849.1"/>
    <property type="molecule type" value="Genomic_DNA"/>
</dbReference>
<dbReference type="InterPro" id="IPR035979">
    <property type="entry name" value="RBD_domain_sf"/>
</dbReference>
<name>A0A1E3QJI7_9ASCO</name>
<evidence type="ECO:0000256" key="7">
    <source>
        <dbReference type="PROSITE-ProRule" id="PRU00176"/>
    </source>
</evidence>
<feature type="compositionally biased region" description="Acidic residues" evidence="8">
    <location>
        <begin position="110"/>
        <end position="125"/>
    </location>
</feature>
<organism evidence="10 11">
    <name type="scientific">Babjeviella inositovora NRRL Y-12698</name>
    <dbReference type="NCBI Taxonomy" id="984486"/>
    <lineage>
        <taxon>Eukaryota</taxon>
        <taxon>Fungi</taxon>
        <taxon>Dikarya</taxon>
        <taxon>Ascomycota</taxon>
        <taxon>Saccharomycotina</taxon>
        <taxon>Pichiomycetes</taxon>
        <taxon>Serinales incertae sedis</taxon>
        <taxon>Babjeviella</taxon>
    </lineage>
</organism>
<evidence type="ECO:0000259" key="9">
    <source>
        <dbReference type="PROSITE" id="PS50102"/>
    </source>
</evidence>
<dbReference type="InterPro" id="IPR012677">
    <property type="entry name" value="Nucleotide-bd_a/b_plait_sf"/>
</dbReference>
<reference evidence="11" key="1">
    <citation type="submission" date="2016-05" db="EMBL/GenBank/DDBJ databases">
        <title>Comparative genomics of biotechnologically important yeasts.</title>
        <authorList>
            <consortium name="DOE Joint Genome Institute"/>
            <person name="Riley R."/>
            <person name="Haridas S."/>
            <person name="Wolfe K.H."/>
            <person name="Lopes M.R."/>
            <person name="Hittinger C.T."/>
            <person name="Goker M."/>
            <person name="Salamov A."/>
            <person name="Wisecaver J."/>
            <person name="Long T.M."/>
            <person name="Aerts A.L."/>
            <person name="Barry K."/>
            <person name="Choi C."/>
            <person name="Clum A."/>
            <person name="Coughlan A.Y."/>
            <person name="Deshpande S."/>
            <person name="Douglass A.P."/>
            <person name="Hanson S.J."/>
            <person name="Klenk H.-P."/>
            <person name="Labutti K."/>
            <person name="Lapidus A."/>
            <person name="Lindquist E."/>
            <person name="Lipzen A."/>
            <person name="Meier-Kolthoff J.P."/>
            <person name="Ohm R.A."/>
            <person name="Otillar R.P."/>
            <person name="Pangilinan J."/>
            <person name="Peng Y."/>
            <person name="Rokas A."/>
            <person name="Rosa C.A."/>
            <person name="Scheuner C."/>
            <person name="Sibirny A.A."/>
            <person name="Slot J.C."/>
            <person name="Stielow J.B."/>
            <person name="Sun H."/>
            <person name="Kurtzman C.P."/>
            <person name="Blackwell M."/>
            <person name="Grigoriev I.V."/>
            <person name="Jeffries T.W."/>
        </authorList>
    </citation>
    <scope>NUCLEOTIDE SEQUENCE [LARGE SCALE GENOMIC DNA]</scope>
    <source>
        <strain evidence="11">NRRL Y-12698</strain>
    </source>
</reference>
<protein>
    <recommendedName>
        <fullName evidence="4">Nucleolar protein 12</fullName>
    </recommendedName>
</protein>
<evidence type="ECO:0000256" key="1">
    <source>
        <dbReference type="ARBA" id="ARBA00002475"/>
    </source>
</evidence>
<dbReference type="AlphaFoldDB" id="A0A1E3QJI7"/>
<evidence type="ECO:0000256" key="8">
    <source>
        <dbReference type="SAM" id="MobiDB-lite"/>
    </source>
</evidence>
<dbReference type="PROSITE" id="PS50102">
    <property type="entry name" value="RRM"/>
    <property type="match status" value="2"/>
</dbReference>
<dbReference type="SUPFAM" id="SSF54928">
    <property type="entry name" value="RNA-binding domain, RBD"/>
    <property type="match status" value="2"/>
</dbReference>
<evidence type="ECO:0000313" key="10">
    <source>
        <dbReference type="EMBL" id="ODQ77849.1"/>
    </source>
</evidence>
<dbReference type="GO" id="GO:0005730">
    <property type="term" value="C:nucleolus"/>
    <property type="evidence" value="ECO:0007669"/>
    <property type="project" value="UniProtKB-SubCell"/>
</dbReference>
<comment type="similarity">
    <text evidence="3">Belongs to the RRM RBM34 family.</text>
</comment>
<dbReference type="PANTHER" id="PTHR23236">
    <property type="entry name" value="EUKARYOTIC TRANSLATION INITIATION FACTOR 4B/4H"/>
    <property type="match status" value="1"/>
</dbReference>
<dbReference type="GO" id="GO:0000463">
    <property type="term" value="P:maturation of LSU-rRNA from tricistronic rRNA transcript (SSU-rRNA, 5.8S rRNA, LSU-rRNA)"/>
    <property type="evidence" value="ECO:0007669"/>
    <property type="project" value="TreeGrafter"/>
</dbReference>
<feature type="region of interest" description="Disordered" evidence="8">
    <location>
        <begin position="34"/>
        <end position="133"/>
    </location>
</feature>
<dbReference type="GeneID" id="30150880"/>
<feature type="compositionally biased region" description="Basic and acidic residues" evidence="8">
    <location>
        <begin position="384"/>
        <end position="395"/>
    </location>
</feature>
<feature type="domain" description="RRM" evidence="9">
    <location>
        <begin position="151"/>
        <end position="249"/>
    </location>
</feature>
<feature type="compositionally biased region" description="Polar residues" evidence="8">
    <location>
        <begin position="340"/>
        <end position="358"/>
    </location>
</feature>
<dbReference type="Proteomes" id="UP000094336">
    <property type="component" value="Unassembled WGS sequence"/>
</dbReference>
<dbReference type="RefSeq" id="XP_018983177.1">
    <property type="nucleotide sequence ID" value="XM_019133027.1"/>
</dbReference>
<comment type="subcellular location">
    <subcellularLocation>
        <location evidence="2">Nucleus</location>
        <location evidence="2">Nucleolus</location>
    </subcellularLocation>
</comment>
<dbReference type="OrthoDB" id="442677at2759"/>
<dbReference type="Gene3D" id="3.30.70.330">
    <property type="match status" value="2"/>
</dbReference>
<evidence type="ECO:0000256" key="3">
    <source>
        <dbReference type="ARBA" id="ARBA00007077"/>
    </source>
</evidence>
<keyword evidence="11" id="KW-1185">Reference proteome</keyword>
<gene>
    <name evidence="10" type="ORF">BABINDRAFT_9832</name>
</gene>
<feature type="region of interest" description="Disordered" evidence="8">
    <location>
        <begin position="384"/>
        <end position="436"/>
    </location>
</feature>
<evidence type="ECO:0000256" key="6">
    <source>
        <dbReference type="ARBA" id="ARBA00023242"/>
    </source>
</evidence>
<accession>A0A1E3QJI7</accession>
<proteinExistence type="inferred from homology"/>
<keyword evidence="5 7" id="KW-0694">RNA-binding</keyword>
<evidence type="ECO:0000313" key="11">
    <source>
        <dbReference type="Proteomes" id="UP000094336"/>
    </source>
</evidence>
<dbReference type="Pfam" id="PF00076">
    <property type="entry name" value="RRM_1"/>
    <property type="match status" value="1"/>
</dbReference>
<feature type="compositionally biased region" description="Acidic residues" evidence="8">
    <location>
        <begin position="65"/>
        <end position="75"/>
    </location>
</feature>
<feature type="region of interest" description="Disordered" evidence="8">
    <location>
        <begin position="340"/>
        <end position="370"/>
    </location>
</feature>
<sequence length="436" mass="49190">MGKSKIPVEAPATSISSIFGTVSQKVDESIDALFKSSAGPVQRTLQPRTVSSSRRSATAKKETEAEAEAEAEAESEQPRKKRSKKARDEEDDLEGAYLTKLMKDDTAEESKEEVEENSDSDSESETETKTKKTRAAKIVDLKETELTKAEATVFVGNVSSTVITNKATYKLFKAKFAEFGAVKSIRFRSISFEDALPRKVAFVQQKFHSTRDTVNAYVVYEKKEFSIKAVALNGTVFQENHLRVDHVAHPASQDNKRSIFVGNLDFEEKEESLWRYFEEVSEVEYVRIVRDSKTNVGKGFAYVQFKDSLGVNKSLLLNEKPLKTSEKKRKLRISRCMNIRPSSQTPQRNSNGARLNEQQKTKLGRAKKILGKADKAQVGKLVHEGMRATKGDRVSGIKNGLGKVKKPRHKKPRIRDRSSKFKDERNQMQKELSEKK</sequence>
<evidence type="ECO:0000256" key="5">
    <source>
        <dbReference type="ARBA" id="ARBA00022884"/>
    </source>
</evidence>
<feature type="compositionally biased region" description="Basic residues" evidence="8">
    <location>
        <begin position="403"/>
        <end position="414"/>
    </location>
</feature>
<feature type="compositionally biased region" description="Basic and acidic residues" evidence="8">
    <location>
        <begin position="415"/>
        <end position="436"/>
    </location>
</feature>
<keyword evidence="6" id="KW-0539">Nucleus</keyword>
<feature type="domain" description="RRM" evidence="9">
    <location>
        <begin position="257"/>
        <end position="338"/>
    </location>
</feature>
<dbReference type="STRING" id="984486.A0A1E3QJI7"/>
<evidence type="ECO:0000256" key="2">
    <source>
        <dbReference type="ARBA" id="ARBA00004604"/>
    </source>
</evidence>
<dbReference type="InterPro" id="IPR000504">
    <property type="entry name" value="RRM_dom"/>
</dbReference>
<dbReference type="SMART" id="SM00360">
    <property type="entry name" value="RRM"/>
    <property type="match status" value="2"/>
</dbReference>
<evidence type="ECO:0000256" key="4">
    <source>
        <dbReference type="ARBA" id="ARBA00015520"/>
    </source>
</evidence>
<dbReference type="PANTHER" id="PTHR23236:SF25">
    <property type="entry name" value="RNA-BINDING PROTEIN 34"/>
    <property type="match status" value="1"/>
</dbReference>
<comment type="function">
    <text evidence="1">Involved in pre-25S rRNA processing.</text>
</comment>